<reference evidence="3" key="1">
    <citation type="journal article" date="2020" name="Int. J. Syst. Evol. Microbiol.">
        <title>Alteromonas alba sp. nov., a marine bacterium isolated from the seawater of the West Pacific Ocean.</title>
        <authorList>
            <person name="Sun C."/>
            <person name="Wu Y.-H."/>
            <person name="Xamxidin M."/>
            <person name="Cheng H."/>
            <person name="Xu X.-W."/>
        </authorList>
    </citation>
    <scope>NUCLEOTIDE SEQUENCE [LARGE SCALE GENOMIC DNA]</scope>
    <source>
        <strain evidence="3">190</strain>
    </source>
</reference>
<dbReference type="SUPFAM" id="SSF81901">
    <property type="entry name" value="HCP-like"/>
    <property type="match status" value="1"/>
</dbReference>
<dbReference type="InterPro" id="IPR006597">
    <property type="entry name" value="Sel1-like"/>
</dbReference>
<gene>
    <name evidence="2" type="ORF">C6Y40_10530</name>
</gene>
<dbReference type="Pfam" id="PF08238">
    <property type="entry name" value="Sel1"/>
    <property type="match status" value="2"/>
</dbReference>
<name>A0A2S9VB10_9ALTE</name>
<dbReference type="RefSeq" id="WP_105934556.1">
    <property type="nucleotide sequence ID" value="NZ_PVNP01000096.1"/>
</dbReference>
<dbReference type="InterPro" id="IPR011990">
    <property type="entry name" value="TPR-like_helical_dom_sf"/>
</dbReference>
<proteinExistence type="predicted"/>
<protein>
    <submittedName>
        <fullName evidence="2">Sel1 repeat family protein</fullName>
    </submittedName>
</protein>
<accession>A0A2S9VB10</accession>
<organism evidence="2 3">
    <name type="scientific">Alteromonas alba</name>
    <dbReference type="NCBI Taxonomy" id="2079529"/>
    <lineage>
        <taxon>Bacteria</taxon>
        <taxon>Pseudomonadati</taxon>
        <taxon>Pseudomonadota</taxon>
        <taxon>Gammaproteobacteria</taxon>
        <taxon>Alteromonadales</taxon>
        <taxon>Alteromonadaceae</taxon>
        <taxon>Alteromonas/Salinimonas group</taxon>
        <taxon>Alteromonas</taxon>
    </lineage>
</organism>
<dbReference type="Proteomes" id="UP000238949">
    <property type="component" value="Unassembled WGS sequence"/>
</dbReference>
<keyword evidence="3" id="KW-1185">Reference proteome</keyword>
<comment type="caution">
    <text evidence="2">The sequence shown here is derived from an EMBL/GenBank/DDBJ whole genome shotgun (WGS) entry which is preliminary data.</text>
</comment>
<dbReference type="OrthoDB" id="5365194at2"/>
<evidence type="ECO:0000313" key="3">
    <source>
        <dbReference type="Proteomes" id="UP000238949"/>
    </source>
</evidence>
<dbReference type="EMBL" id="PVNP01000096">
    <property type="protein sequence ID" value="PRO73626.1"/>
    <property type="molecule type" value="Genomic_DNA"/>
</dbReference>
<feature type="signal peptide" evidence="1">
    <location>
        <begin position="1"/>
        <end position="22"/>
    </location>
</feature>
<dbReference type="Gene3D" id="1.25.40.10">
    <property type="entry name" value="Tetratricopeptide repeat domain"/>
    <property type="match status" value="1"/>
</dbReference>
<keyword evidence="1" id="KW-0732">Signal</keyword>
<dbReference type="AlphaFoldDB" id="A0A2S9VB10"/>
<feature type="chain" id="PRO_5015765309" evidence="1">
    <location>
        <begin position="23"/>
        <end position="168"/>
    </location>
</feature>
<evidence type="ECO:0000313" key="2">
    <source>
        <dbReference type="EMBL" id="PRO73626.1"/>
    </source>
</evidence>
<dbReference type="SMART" id="SM00671">
    <property type="entry name" value="SEL1"/>
    <property type="match status" value="2"/>
</dbReference>
<evidence type="ECO:0000256" key="1">
    <source>
        <dbReference type="SAM" id="SignalP"/>
    </source>
</evidence>
<sequence>MKNIYLVIAAISLLFAIRPVSAQHEDDSANTSELSYESFVTSAKPIKCLYGYAAEKVGDHDAAIAIFEDCIERFNSVYSMIWLAQIYDTGVGVPRDEKKATALLKRGAMTNDEAGYSSLAQYHYGVALIEGKGTPADRAAGEAWLTKASEAGVQEATDYLSSLPPSSK</sequence>